<evidence type="ECO:0000313" key="2">
    <source>
        <dbReference type="EMBL" id="PPB49290.1"/>
    </source>
</evidence>
<protein>
    <submittedName>
        <fullName evidence="2">GDSL family lipase</fullName>
    </submittedName>
</protein>
<sequence length="201" mass="21805">MGMEIEGCVVFAGDSVTDCGWREDPDHLGSGYVRELASGEALARCRVLNAGTGGDRLEDLERRWEEDVLAARPDVVSVMIGINDTWRRFDSGLPSDLGAFTDRYRSLLGSLAPDVGIVLLEPFVIPVDEGQMRWREDLDPRIDAVHLLAEEFGAALVPLDGILNELARRTGAAVLADDGVHPTALGHQEIAGAWRRAVSTA</sequence>
<gene>
    <name evidence="2" type="ORF">C4K88_11445</name>
</gene>
<dbReference type="InterPro" id="IPR051532">
    <property type="entry name" value="Ester_Hydrolysis_Enzymes"/>
</dbReference>
<dbReference type="CDD" id="cd01834">
    <property type="entry name" value="SGNH_hydrolase_like_2"/>
    <property type="match status" value="1"/>
</dbReference>
<accession>A0A2S5IXQ9</accession>
<evidence type="ECO:0000313" key="3">
    <source>
        <dbReference type="Proteomes" id="UP000239297"/>
    </source>
</evidence>
<dbReference type="SUPFAM" id="SSF52266">
    <property type="entry name" value="SGNH hydrolase"/>
    <property type="match status" value="1"/>
</dbReference>
<dbReference type="PANTHER" id="PTHR30383:SF5">
    <property type="entry name" value="SGNH HYDROLASE-TYPE ESTERASE DOMAIN-CONTAINING PROTEIN"/>
    <property type="match status" value="1"/>
</dbReference>
<proteinExistence type="predicted"/>
<dbReference type="InterPro" id="IPR036514">
    <property type="entry name" value="SGNH_hydro_sf"/>
</dbReference>
<dbReference type="GO" id="GO:0004622">
    <property type="term" value="F:phosphatidylcholine lysophospholipase activity"/>
    <property type="evidence" value="ECO:0007669"/>
    <property type="project" value="TreeGrafter"/>
</dbReference>
<dbReference type="Proteomes" id="UP000239297">
    <property type="component" value="Unassembled WGS sequence"/>
</dbReference>
<reference evidence="2 3" key="1">
    <citation type="journal article" date="2014" name="Int. J. Syst. Evol. Microbiol.">
        <title>Arthrobacter pityocampae sp. nov., isolated from Thaumetopoea pityocampa (Lep., Thaumetopoeidae).</title>
        <authorList>
            <person name="Ince I.A."/>
            <person name="Demirbag Z."/>
            <person name="Kati H."/>
        </authorList>
    </citation>
    <scope>NUCLEOTIDE SEQUENCE [LARGE SCALE GENOMIC DNA]</scope>
    <source>
        <strain evidence="2 3">Tp2</strain>
    </source>
</reference>
<dbReference type="Pfam" id="PF13472">
    <property type="entry name" value="Lipase_GDSL_2"/>
    <property type="match status" value="1"/>
</dbReference>
<evidence type="ECO:0000259" key="1">
    <source>
        <dbReference type="Pfam" id="PF13472"/>
    </source>
</evidence>
<dbReference type="Gene3D" id="3.40.50.1110">
    <property type="entry name" value="SGNH hydrolase"/>
    <property type="match status" value="1"/>
</dbReference>
<dbReference type="AlphaFoldDB" id="A0A2S5IXQ9"/>
<name>A0A2S5IXQ9_9MICC</name>
<dbReference type="PANTHER" id="PTHR30383">
    <property type="entry name" value="THIOESTERASE 1/PROTEASE 1/LYSOPHOSPHOLIPASE L1"/>
    <property type="match status" value="1"/>
</dbReference>
<dbReference type="EMBL" id="PRKW01000004">
    <property type="protein sequence ID" value="PPB49290.1"/>
    <property type="molecule type" value="Genomic_DNA"/>
</dbReference>
<comment type="caution">
    <text evidence="2">The sequence shown here is derived from an EMBL/GenBank/DDBJ whole genome shotgun (WGS) entry which is preliminary data.</text>
</comment>
<keyword evidence="3" id="KW-1185">Reference proteome</keyword>
<dbReference type="InterPro" id="IPR013830">
    <property type="entry name" value="SGNH_hydro"/>
</dbReference>
<organism evidence="2 3">
    <name type="scientific">Arthrobacter pityocampae</name>
    <dbReference type="NCBI Taxonomy" id="547334"/>
    <lineage>
        <taxon>Bacteria</taxon>
        <taxon>Bacillati</taxon>
        <taxon>Actinomycetota</taxon>
        <taxon>Actinomycetes</taxon>
        <taxon>Micrococcales</taxon>
        <taxon>Micrococcaceae</taxon>
        <taxon>Arthrobacter</taxon>
    </lineage>
</organism>
<feature type="domain" description="SGNH hydrolase-type esterase" evidence="1">
    <location>
        <begin position="11"/>
        <end position="188"/>
    </location>
</feature>
<dbReference type="OrthoDB" id="9794725at2"/>